<reference evidence="2 3" key="1">
    <citation type="submission" date="2016-10" db="EMBL/GenBank/DDBJ databases">
        <authorList>
            <person name="Varghese N."/>
            <person name="Submissions S."/>
        </authorList>
    </citation>
    <scope>NUCLEOTIDE SEQUENCE [LARGE SCALE GENOMIC DNA]</scope>
    <source>
        <strain evidence="2 3">DSM 16392</strain>
    </source>
</reference>
<dbReference type="Pfam" id="PF20066">
    <property type="entry name" value="Glyoxalase_8"/>
    <property type="match status" value="1"/>
</dbReference>
<accession>A0A1I3ZD08</accession>
<gene>
    <name evidence="2" type="ORF">SAMN04488518_10534</name>
</gene>
<dbReference type="RefSeq" id="WP_093519231.1">
    <property type="nucleotide sequence ID" value="NZ_FOSK01000005.1"/>
</dbReference>
<name>A0A1I3ZD08_9HYPH</name>
<keyword evidence="3" id="KW-1185">Reference proteome</keyword>
<organism evidence="2 3">
    <name type="scientific">Pseudovibrio ascidiaceicola</name>
    <dbReference type="NCBI Taxonomy" id="285279"/>
    <lineage>
        <taxon>Bacteria</taxon>
        <taxon>Pseudomonadati</taxon>
        <taxon>Pseudomonadota</taxon>
        <taxon>Alphaproteobacteria</taxon>
        <taxon>Hyphomicrobiales</taxon>
        <taxon>Stappiaceae</taxon>
        <taxon>Pseudovibrio</taxon>
    </lineage>
</organism>
<proteinExistence type="predicted"/>
<comment type="caution">
    <text evidence="2">The sequence shown here is derived from an EMBL/GenBank/DDBJ whole genome shotgun (WGS) entry which is preliminary data.</text>
</comment>
<dbReference type="EMBL" id="FOSK01000005">
    <property type="protein sequence ID" value="SFK42068.1"/>
    <property type="molecule type" value="Genomic_DNA"/>
</dbReference>
<sequence length="145" mass="15989">MNGSLPSLTALKAQAKQLRAALEKRGETISHSQTLELIARQQGYKDWNTLYAAIGNRPPVLFLRPGDRVAGKYLGRRFAAEVLGVQSSVAAHRVRLTLHFDEPVDVVSFESFSSYRQRVTCTVNADGMTSEKTSDGEPHMVLMGL</sequence>
<evidence type="ECO:0000313" key="2">
    <source>
        <dbReference type="EMBL" id="SFK42068.1"/>
    </source>
</evidence>
<evidence type="ECO:0000313" key="3">
    <source>
        <dbReference type="Proteomes" id="UP000199598"/>
    </source>
</evidence>
<dbReference type="InterPro" id="IPR045517">
    <property type="entry name" value="Glyoxalase_8"/>
</dbReference>
<feature type="domain" description="Glyoxalase-related protein" evidence="1">
    <location>
        <begin position="1"/>
        <end position="142"/>
    </location>
</feature>
<protein>
    <recommendedName>
        <fullName evidence="1">Glyoxalase-related protein domain-containing protein</fullName>
    </recommendedName>
</protein>
<dbReference type="Proteomes" id="UP000199598">
    <property type="component" value="Unassembled WGS sequence"/>
</dbReference>
<evidence type="ECO:0000259" key="1">
    <source>
        <dbReference type="Pfam" id="PF20066"/>
    </source>
</evidence>